<keyword evidence="3" id="KW-1185">Reference proteome</keyword>
<protein>
    <recommendedName>
        <fullName evidence="1">VWFA domain-containing protein</fullName>
    </recommendedName>
</protein>
<dbReference type="InterPro" id="IPR010734">
    <property type="entry name" value="Copine_C"/>
</dbReference>
<dbReference type="Pfam" id="PF07002">
    <property type="entry name" value="Copine"/>
    <property type="match status" value="1"/>
</dbReference>
<organism evidence="2 3">
    <name type="scientific">Galdieria yellowstonensis</name>
    <dbReference type="NCBI Taxonomy" id="3028027"/>
    <lineage>
        <taxon>Eukaryota</taxon>
        <taxon>Rhodophyta</taxon>
        <taxon>Bangiophyceae</taxon>
        <taxon>Galdieriales</taxon>
        <taxon>Galdieriaceae</taxon>
        <taxon>Galdieria</taxon>
    </lineage>
</organism>
<reference evidence="2 3" key="1">
    <citation type="submission" date="2022-07" db="EMBL/GenBank/DDBJ databases">
        <title>Genome-wide signatures of adaptation to extreme environments.</title>
        <authorList>
            <person name="Cho C.H."/>
            <person name="Yoon H.S."/>
        </authorList>
    </citation>
    <scope>NUCLEOTIDE SEQUENCE [LARGE SCALE GENOMIC DNA]</scope>
    <source>
        <strain evidence="2 3">108.79 E11</strain>
    </source>
</reference>
<dbReference type="GO" id="GO:0005886">
    <property type="term" value="C:plasma membrane"/>
    <property type="evidence" value="ECO:0007669"/>
    <property type="project" value="TreeGrafter"/>
</dbReference>
<dbReference type="AlphaFoldDB" id="A0AAV9I6Z9"/>
<evidence type="ECO:0000259" key="1">
    <source>
        <dbReference type="PROSITE" id="PS50234"/>
    </source>
</evidence>
<evidence type="ECO:0000313" key="2">
    <source>
        <dbReference type="EMBL" id="KAK4522162.1"/>
    </source>
</evidence>
<sequence>MSLQETNNHNNNPTTKQVKIKLKDANRTKLLLSFSLRNAVQDSNSSLYIVVYETVVEESTKFMSYTAQTRKEVGRTEAISADTEVYFHNRVELNYAFEDTQALYIQVWKQGRDSYQDTPRKLWGEVWISVGQLLVRFGSVALLPLVLSEPSSRKQDPMLEITAVEPKYVKTVLSMHLAAAKLKKPSAIFGSIRPILIIQRSYLSQLTTVVHSLEGEDDETLWETVYETEPVKEEENIFHSLTKQKNMFDFGRLELSQEDLDRGNAELPLSLQVVHLKKTGQRSLIGSFLTNEKFLSSQPSNSIFPLKSPADRDQLSPPGYIVLLSPLHTHTLWTFLDYIIGGCELKLIFAIDFTASNGNPKQPGTLHYCGDASRLNEYERAIREIASVLLEYQIEQQIACYGFGAKLPPYEKTHHCFPLTLNEGSPYFYGLEDVLAGYHSILSNIQFHGPTVLSQVIKTATDMAMEQKAADNASYFILFILTDGAISDVHATTEEIQRASQCAPLSIVIVGIGSDDFKDMDALSSCYSLQRPILQFIPYRSFRSNNSCSIAIRKVLAEIPQQMLCFMKLAQMKPKRPKRRSFKLYPGIVEASAPSEAPSCAHRHE</sequence>
<dbReference type="EMBL" id="JANCYU010000001">
    <property type="protein sequence ID" value="KAK4522162.1"/>
    <property type="molecule type" value="Genomic_DNA"/>
</dbReference>
<dbReference type="Gene3D" id="3.40.50.410">
    <property type="entry name" value="von Willebrand factor, type A domain"/>
    <property type="match status" value="1"/>
</dbReference>
<dbReference type="PANTHER" id="PTHR10857:SF106">
    <property type="entry name" value="C2 DOMAIN-CONTAINING PROTEIN"/>
    <property type="match status" value="1"/>
</dbReference>
<dbReference type="PANTHER" id="PTHR10857">
    <property type="entry name" value="COPINE"/>
    <property type="match status" value="1"/>
</dbReference>
<dbReference type="InterPro" id="IPR045052">
    <property type="entry name" value="Copine"/>
</dbReference>
<feature type="domain" description="VWFA" evidence="1">
    <location>
        <begin position="346"/>
        <end position="559"/>
    </location>
</feature>
<gene>
    <name evidence="2" type="ORF">GAYE_FCTG49G0041</name>
</gene>
<dbReference type="InterPro" id="IPR036465">
    <property type="entry name" value="vWFA_dom_sf"/>
</dbReference>
<name>A0AAV9I6Z9_9RHOD</name>
<dbReference type="InterPro" id="IPR002035">
    <property type="entry name" value="VWF_A"/>
</dbReference>
<proteinExistence type="predicted"/>
<dbReference type="PROSITE" id="PS50234">
    <property type="entry name" value="VWFA"/>
    <property type="match status" value="1"/>
</dbReference>
<accession>A0AAV9I6Z9</accession>
<dbReference type="GO" id="GO:0071277">
    <property type="term" value="P:cellular response to calcium ion"/>
    <property type="evidence" value="ECO:0007669"/>
    <property type="project" value="TreeGrafter"/>
</dbReference>
<comment type="caution">
    <text evidence="2">The sequence shown here is derived from an EMBL/GenBank/DDBJ whole genome shotgun (WGS) entry which is preliminary data.</text>
</comment>
<dbReference type="GO" id="GO:0005544">
    <property type="term" value="F:calcium-dependent phospholipid binding"/>
    <property type="evidence" value="ECO:0007669"/>
    <property type="project" value="InterPro"/>
</dbReference>
<dbReference type="Proteomes" id="UP001300502">
    <property type="component" value="Unassembled WGS sequence"/>
</dbReference>
<evidence type="ECO:0000313" key="3">
    <source>
        <dbReference type="Proteomes" id="UP001300502"/>
    </source>
</evidence>
<dbReference type="SUPFAM" id="SSF53300">
    <property type="entry name" value="vWA-like"/>
    <property type="match status" value="1"/>
</dbReference>
<dbReference type="SMART" id="SM00327">
    <property type="entry name" value="VWA"/>
    <property type="match status" value="1"/>
</dbReference>